<evidence type="ECO:0000313" key="2">
    <source>
        <dbReference type="EMBL" id="KAG7446961.1"/>
    </source>
</evidence>
<keyword evidence="3" id="KW-1185">Reference proteome</keyword>
<dbReference type="AlphaFoldDB" id="A0A9P8ATG3"/>
<dbReference type="OrthoDB" id="3142841at2759"/>
<feature type="transmembrane region" description="Helical" evidence="1">
    <location>
        <begin position="146"/>
        <end position="170"/>
    </location>
</feature>
<proteinExistence type="predicted"/>
<reference evidence="2" key="1">
    <citation type="submission" date="2020-11" db="EMBL/GenBank/DDBJ databases">
        <title>Adaptations for nitrogen fixation in a non-lichenized fungal sporocarp promotes dispersal by wood-feeding termites.</title>
        <authorList>
            <consortium name="DOE Joint Genome Institute"/>
            <person name="Koch R.A."/>
            <person name="Yoon G."/>
            <person name="Arayal U."/>
            <person name="Lail K."/>
            <person name="Amirebrahimi M."/>
            <person name="Labutti K."/>
            <person name="Lipzen A."/>
            <person name="Riley R."/>
            <person name="Barry K."/>
            <person name="Henrissat B."/>
            <person name="Grigoriev I.V."/>
            <person name="Herr J.R."/>
            <person name="Aime M.C."/>
        </authorList>
    </citation>
    <scope>NUCLEOTIDE SEQUENCE</scope>
    <source>
        <strain evidence="2">MCA 3950</strain>
    </source>
</reference>
<feature type="transmembrane region" description="Helical" evidence="1">
    <location>
        <begin position="218"/>
        <end position="239"/>
    </location>
</feature>
<dbReference type="RefSeq" id="XP_043040461.1">
    <property type="nucleotide sequence ID" value="XM_043177143.1"/>
</dbReference>
<feature type="transmembrane region" description="Helical" evidence="1">
    <location>
        <begin position="113"/>
        <end position="134"/>
    </location>
</feature>
<gene>
    <name evidence="2" type="ORF">BT62DRAFT_1005359</name>
</gene>
<feature type="transmembrane region" description="Helical" evidence="1">
    <location>
        <begin position="176"/>
        <end position="197"/>
    </location>
</feature>
<evidence type="ECO:0000313" key="3">
    <source>
        <dbReference type="Proteomes" id="UP000812287"/>
    </source>
</evidence>
<comment type="caution">
    <text evidence="2">The sequence shown here is derived from an EMBL/GenBank/DDBJ whole genome shotgun (WGS) entry which is preliminary data.</text>
</comment>
<dbReference type="EMBL" id="MU250533">
    <property type="protein sequence ID" value="KAG7446961.1"/>
    <property type="molecule type" value="Genomic_DNA"/>
</dbReference>
<keyword evidence="1" id="KW-0812">Transmembrane</keyword>
<evidence type="ECO:0000256" key="1">
    <source>
        <dbReference type="SAM" id="Phobius"/>
    </source>
</evidence>
<keyword evidence="1" id="KW-1133">Transmembrane helix</keyword>
<dbReference type="GeneID" id="66099430"/>
<name>A0A9P8ATG3_9AGAR</name>
<dbReference type="Proteomes" id="UP000812287">
    <property type="component" value="Unassembled WGS sequence"/>
</dbReference>
<keyword evidence="1" id="KW-0472">Membrane</keyword>
<accession>A0A9P8ATG3</accession>
<organism evidence="2 3">
    <name type="scientific">Guyanagaster necrorhizus</name>
    <dbReference type="NCBI Taxonomy" id="856835"/>
    <lineage>
        <taxon>Eukaryota</taxon>
        <taxon>Fungi</taxon>
        <taxon>Dikarya</taxon>
        <taxon>Basidiomycota</taxon>
        <taxon>Agaricomycotina</taxon>
        <taxon>Agaricomycetes</taxon>
        <taxon>Agaricomycetidae</taxon>
        <taxon>Agaricales</taxon>
        <taxon>Marasmiineae</taxon>
        <taxon>Physalacriaceae</taxon>
        <taxon>Guyanagaster</taxon>
    </lineage>
</organism>
<sequence length="438" mass="47821">MSSGISFPSSPAETMISLALPILADEKQTNPWDGCENEDVPEKNSGSSGPHLTIAICRRLFLVCSLSIRVSVFISYAFRGSSPKIAFLAISNLLQELCVVQCCAGPQSVHHHSGIYCGAAVSGTVWLILLDVRAKRELINDKGTSVAAIVLTCIILAFLTCIIICSYQKLRFGNGVQIYLGNTLVHPASFWLMIVLSCSRPGLNSIRSVILSTTPFRCSLTTVYNVVLFFSSILFHHALTRFVTITIPEKINFSIISQASDWSTEMINNLQKIYGFAGSRRVACCELCHSAEYEEDLCDPLVDMGLPYSPGAVVNGVEHLFLPVSLLAYPVLDTRKPGKPDIIKLTHHLVDEFKPERDYVAKITTTLLLPGGRLSFMNPRVGPFEIHLTNMSQRSSSRSSSPVPAVAPTALDPTIIASAPPEETLKLKLDSLNLLLAL</sequence>
<protein>
    <submittedName>
        <fullName evidence="2">Uncharacterized protein</fullName>
    </submittedName>
</protein>